<protein>
    <submittedName>
        <fullName evidence="7">NAD(P)-dependent oxidoreductase</fullName>
    </submittedName>
</protein>
<dbReference type="InterPro" id="IPR006115">
    <property type="entry name" value="6PGDH_NADP-bd"/>
</dbReference>
<dbReference type="PIRSF" id="PIRSF000103">
    <property type="entry name" value="HIBADH"/>
    <property type="match status" value="1"/>
</dbReference>
<dbReference type="GO" id="GO:0051287">
    <property type="term" value="F:NAD binding"/>
    <property type="evidence" value="ECO:0007669"/>
    <property type="project" value="InterPro"/>
</dbReference>
<dbReference type="InterPro" id="IPR029154">
    <property type="entry name" value="HIBADH-like_NADP-bd"/>
</dbReference>
<feature type="domain" description="6-phosphogluconate dehydrogenase NADP-binding" evidence="5">
    <location>
        <begin position="9"/>
        <end position="163"/>
    </location>
</feature>
<evidence type="ECO:0000259" key="6">
    <source>
        <dbReference type="Pfam" id="PF14833"/>
    </source>
</evidence>
<dbReference type="Pfam" id="PF03446">
    <property type="entry name" value="NAD_binding_2"/>
    <property type="match status" value="1"/>
</dbReference>
<dbReference type="EMBL" id="CP027306">
    <property type="protein sequence ID" value="AXE76275.1"/>
    <property type="molecule type" value="Genomic_DNA"/>
</dbReference>
<accession>A0A2Z5J8M8</accession>
<organism evidence="7 8">
    <name type="scientific">Streptomyces atratus</name>
    <dbReference type="NCBI Taxonomy" id="1893"/>
    <lineage>
        <taxon>Bacteria</taxon>
        <taxon>Bacillati</taxon>
        <taxon>Actinomycetota</taxon>
        <taxon>Actinomycetes</taxon>
        <taxon>Kitasatosporales</taxon>
        <taxon>Streptomycetaceae</taxon>
        <taxon>Streptomyces</taxon>
    </lineage>
</organism>
<dbReference type="AlphaFoldDB" id="A0A2Z5J8M8"/>
<reference evidence="7 8" key="1">
    <citation type="journal article" date="2018" name="Front. Microbiol.">
        <title>Genome Sequencing of Streptomyces atratus SCSIOZH16 and Activation Production of Nocardamine via Metabolic Engineering.</title>
        <authorList>
            <person name="Li Y."/>
            <person name="Zhang C."/>
            <person name="Liu C."/>
            <person name="Ju J."/>
            <person name="Ma J."/>
        </authorList>
    </citation>
    <scope>NUCLEOTIDE SEQUENCE [LARGE SCALE GENOMIC DNA]</scope>
    <source>
        <strain evidence="7 8">SCSIO_ZH16</strain>
    </source>
</reference>
<dbReference type="GO" id="GO:0050661">
    <property type="term" value="F:NADP binding"/>
    <property type="evidence" value="ECO:0007669"/>
    <property type="project" value="InterPro"/>
</dbReference>
<keyword evidence="2" id="KW-0560">Oxidoreductase</keyword>
<dbReference type="SUPFAM" id="SSF48179">
    <property type="entry name" value="6-phosphogluconate dehydrogenase C-terminal domain-like"/>
    <property type="match status" value="1"/>
</dbReference>
<dbReference type="GeneID" id="95517734"/>
<dbReference type="KEGG" id="sata:C5746_04110"/>
<comment type="similarity">
    <text evidence="1">Belongs to the HIBADH-related family.</text>
</comment>
<gene>
    <name evidence="7" type="ORF">C5746_04110</name>
</gene>
<dbReference type="InterPro" id="IPR013328">
    <property type="entry name" value="6PGD_dom2"/>
</dbReference>
<dbReference type="RefSeq" id="WP_114242940.1">
    <property type="nucleotide sequence ID" value="NZ_CP027306.1"/>
</dbReference>
<evidence type="ECO:0000313" key="8">
    <source>
        <dbReference type="Proteomes" id="UP000252698"/>
    </source>
</evidence>
<sequence length="295" mass="30241">MTHPTTGPVAVLGLGTMGTGLATRLLEQGVQVRVWNRTAERTEPLARAGAVAAAHPADAVAGTSAAICTVADGDALAAVLHGPDGIQAGGAYPGALVCASTVAPEEVVRLTGGMHSVLDVGMLGNREHARSGELRLFVGGEERVFTAGRPLLELLSKEVVHLGELGSGMRMKLLLNLLMGIEVQALAEAVELAAATGLDRKLVLATIAGSGFASPVMAFKSKRLAAGRFDKPDFRLSLMAKDLLLAAEQAAAAGLRLPLVDAAAQTHVRATDQGHGDEDCVAVAHALTPNPGTHT</sequence>
<feature type="domain" description="3-hydroxyisobutyrate dehydrogenase-like NAD-binding" evidence="6">
    <location>
        <begin position="166"/>
        <end position="286"/>
    </location>
</feature>
<dbReference type="Gene3D" id="1.10.1040.10">
    <property type="entry name" value="N-(1-d-carboxylethyl)-l-norvaline Dehydrogenase, domain 2"/>
    <property type="match status" value="1"/>
</dbReference>
<evidence type="ECO:0000256" key="1">
    <source>
        <dbReference type="ARBA" id="ARBA00009080"/>
    </source>
</evidence>
<dbReference type="Gene3D" id="3.40.50.720">
    <property type="entry name" value="NAD(P)-binding Rossmann-like Domain"/>
    <property type="match status" value="1"/>
</dbReference>
<keyword evidence="3" id="KW-0520">NAD</keyword>
<feature type="active site" evidence="4">
    <location>
        <position position="172"/>
    </location>
</feature>
<proteinExistence type="inferred from homology"/>
<dbReference type="GO" id="GO:0016491">
    <property type="term" value="F:oxidoreductase activity"/>
    <property type="evidence" value="ECO:0007669"/>
    <property type="project" value="UniProtKB-KW"/>
</dbReference>
<dbReference type="Proteomes" id="UP000252698">
    <property type="component" value="Chromosome"/>
</dbReference>
<dbReference type="InterPro" id="IPR051265">
    <property type="entry name" value="HIBADH-related_NP60_sf"/>
</dbReference>
<dbReference type="Pfam" id="PF14833">
    <property type="entry name" value="NAD_binding_11"/>
    <property type="match status" value="1"/>
</dbReference>
<dbReference type="InterPro" id="IPR008927">
    <property type="entry name" value="6-PGluconate_DH-like_C_sf"/>
</dbReference>
<dbReference type="InterPro" id="IPR015815">
    <property type="entry name" value="HIBADH-related"/>
</dbReference>
<dbReference type="InterPro" id="IPR036291">
    <property type="entry name" value="NAD(P)-bd_dom_sf"/>
</dbReference>
<dbReference type="PANTHER" id="PTHR43580">
    <property type="entry name" value="OXIDOREDUCTASE GLYR1-RELATED"/>
    <property type="match status" value="1"/>
</dbReference>
<dbReference type="SUPFAM" id="SSF51735">
    <property type="entry name" value="NAD(P)-binding Rossmann-fold domains"/>
    <property type="match status" value="1"/>
</dbReference>
<evidence type="ECO:0000256" key="2">
    <source>
        <dbReference type="ARBA" id="ARBA00023002"/>
    </source>
</evidence>
<evidence type="ECO:0000256" key="4">
    <source>
        <dbReference type="PIRSR" id="PIRSR000103-1"/>
    </source>
</evidence>
<evidence type="ECO:0000256" key="3">
    <source>
        <dbReference type="ARBA" id="ARBA00023027"/>
    </source>
</evidence>
<evidence type="ECO:0000259" key="5">
    <source>
        <dbReference type="Pfam" id="PF03446"/>
    </source>
</evidence>
<name>A0A2Z5J8M8_STRAR</name>
<evidence type="ECO:0000313" key="7">
    <source>
        <dbReference type="EMBL" id="AXE76275.1"/>
    </source>
</evidence>
<dbReference type="PANTHER" id="PTHR43580:SF2">
    <property type="entry name" value="CYTOKINE-LIKE NUCLEAR FACTOR N-PAC"/>
    <property type="match status" value="1"/>
</dbReference>